<organism evidence="1 2">
    <name type="scientific">Mycobacterium shimoidei</name>
    <dbReference type="NCBI Taxonomy" id="29313"/>
    <lineage>
        <taxon>Bacteria</taxon>
        <taxon>Bacillati</taxon>
        <taxon>Actinomycetota</taxon>
        <taxon>Actinomycetes</taxon>
        <taxon>Mycobacteriales</taxon>
        <taxon>Mycobacteriaceae</taxon>
        <taxon>Mycobacterium</taxon>
    </lineage>
</organism>
<dbReference type="AlphaFoldDB" id="A0A375Z4T5"/>
<reference evidence="1 2" key="1">
    <citation type="submission" date="2018-05" db="EMBL/GenBank/DDBJ databases">
        <authorList>
            <consortium name="IHU Genomes"/>
        </authorList>
    </citation>
    <scope>NUCLEOTIDE SEQUENCE [LARGE SCALE GENOMIC DNA]</scope>
    <source>
        <strain evidence="1 2">P7336</strain>
    </source>
</reference>
<name>A0A375Z4T5_MYCSH</name>
<evidence type="ECO:0000313" key="2">
    <source>
        <dbReference type="Proteomes" id="UP000252015"/>
    </source>
</evidence>
<proteinExistence type="predicted"/>
<protein>
    <submittedName>
        <fullName evidence="1">Uncharacterized protein</fullName>
    </submittedName>
</protein>
<evidence type="ECO:0000313" key="1">
    <source>
        <dbReference type="EMBL" id="SRX96149.1"/>
    </source>
</evidence>
<accession>A0A375Z4T5</accession>
<gene>
    <name evidence="1" type="ORF">MSP7336_04425</name>
</gene>
<keyword evidence="2" id="KW-1185">Reference proteome</keyword>
<sequence>MCTAISLAANNPLECPRFQLGGPSRWPSKKAPQLLIRRRYVLAGIVVLCAGLVAADPVDSPAIEQSVVALIAAENDFDMVSPLDLVVGGLGGADGSLSDALAATAGALPSLDDLGGTFVDGLASADIPFSLAGDDWLTQAWDWLTQAWNWLNQAWTFVFTWVFNPNWLWALTFVLLWNFAPVISPIADSIWDWLDGLFGVDPDGQAIEGLASVVSFADLTPEALGAGALDVAAPDITPVFSDGAEALDLTTVVQDLSAALDLSGIIPGLDTVFDTAGVADIGEVLTSLIP</sequence>
<dbReference type="Proteomes" id="UP000252015">
    <property type="component" value="Unassembled WGS sequence"/>
</dbReference>
<dbReference type="EMBL" id="UEGW01000001">
    <property type="protein sequence ID" value="SRX96149.1"/>
    <property type="molecule type" value="Genomic_DNA"/>
</dbReference>